<feature type="domain" description="HPr" evidence="8">
    <location>
        <begin position="153"/>
        <end position="240"/>
    </location>
</feature>
<dbReference type="InterPro" id="IPR035895">
    <property type="entry name" value="HPr-like_sf"/>
</dbReference>
<name>A0ABN4PZA4_YERET</name>
<dbReference type="PROSITE" id="PS51350">
    <property type="entry name" value="PTS_HPR_DOM"/>
    <property type="match status" value="1"/>
</dbReference>
<proteinExistence type="inferred from homology"/>
<dbReference type="Gene3D" id="3.40.50.510">
    <property type="entry name" value="Phosphotransferase system, mannose-type IIA component"/>
    <property type="match status" value="1"/>
</dbReference>
<reference evidence="10" key="1">
    <citation type="journal article" date="2016" name="Toxins">
        <title>The Draft Genome Sequence of the Yersinia entomophaga Entomopathogenic Type Strain MH96T.</title>
        <authorList>
            <person name="Hurst M.R."/>
            <person name="Beattie A."/>
            <person name="Altermann E."/>
            <person name="Moraga R.M."/>
            <person name="Harper L.A."/>
            <person name="Calder J."/>
            <person name="Laugraud A."/>
        </authorList>
    </citation>
    <scope>NUCLEOTIDE SEQUENCE [LARGE SCALE GENOMIC DNA]</scope>
    <source>
        <strain evidence="10">MH96</strain>
    </source>
</reference>
<comment type="similarity">
    <text evidence="3">Belongs to the PEP-utilizing enzyme family.</text>
</comment>
<gene>
    <name evidence="9" type="ORF">PL78_13445</name>
</gene>
<sequence>MVNIVVVSHSALLAQGVAELAQQMAQGGCRLALAAGVDDVDHPIGTDAIKVMEAIESVYDPAGVLVLMDLGSAVLSAETALDLLDPEMAANVLLCAAPLVEGTLAAVVAASAGSSLQQVRAEAMGALVAKSGQLGEEIQSEESGSATGFGDDAQSVSWRVQNPNGLHVRPAAKLVEALAPFDAELLLEKSGKCVNPRSLNQLAILQVRKGDTIRLLARGAQAELALAAFEHLAQQHFGESVANGDNAELAGIMVPNGVVRGPILQLPPAMTAFIPRTISAEQVADEQQRLQRALIQTATDLESLAAQVGETLGEEFGEIFSAHQLLISDEELQQAVNQRMAQERVCAESALQSELMAMAADYQALDDEYLRVRELDIRDILNRALGHLTGLPLVSLHIGGSALLVADELMPSALAGLRRQQVKGICLSQGSTVSHSAILSRALGIPMAVGMSGCLDATHTGMMAELDTASGVLKIKGEATGAKETRHQSSYIPAK</sequence>
<dbReference type="SUPFAM" id="SSF53062">
    <property type="entry name" value="PTS system fructose IIA component-like"/>
    <property type="match status" value="1"/>
</dbReference>
<dbReference type="Pfam" id="PF00381">
    <property type="entry name" value="PTS-HPr"/>
    <property type="match status" value="1"/>
</dbReference>
<protein>
    <recommendedName>
        <fullName evidence="4">phosphoenolpyruvate--glycerone phosphotransferase</fullName>
        <ecNumber evidence="4">2.7.1.121</ecNumber>
    </recommendedName>
</protein>
<organism evidence="9 10">
    <name type="scientific">Yersinia entomophaga</name>
    <dbReference type="NCBI Taxonomy" id="935293"/>
    <lineage>
        <taxon>Bacteria</taxon>
        <taxon>Pseudomonadati</taxon>
        <taxon>Pseudomonadota</taxon>
        <taxon>Gammaproteobacteria</taxon>
        <taxon>Enterobacterales</taxon>
        <taxon>Yersiniaceae</taxon>
        <taxon>Yersinia</taxon>
    </lineage>
</organism>
<dbReference type="InterPro" id="IPR000032">
    <property type="entry name" value="HPr-like"/>
</dbReference>
<dbReference type="RefSeq" id="WP_064516253.1">
    <property type="nucleotide sequence ID" value="NZ_CP010029.1"/>
</dbReference>
<dbReference type="Pfam" id="PF05524">
    <property type="entry name" value="PEP-utilisers_N"/>
    <property type="match status" value="1"/>
</dbReference>
<dbReference type="Pfam" id="PF00391">
    <property type="entry name" value="PEP-utilizers"/>
    <property type="match status" value="1"/>
</dbReference>
<dbReference type="PANTHER" id="PTHR38594:SF1">
    <property type="entry name" value="PEP-DEPENDENT DIHYDROXYACETONE KINASE, PHOSPHORYL DONOR SUBUNIT DHAM"/>
    <property type="match status" value="1"/>
</dbReference>
<dbReference type="Pfam" id="PF03610">
    <property type="entry name" value="EIIA-man"/>
    <property type="match status" value="1"/>
</dbReference>
<dbReference type="InterPro" id="IPR004701">
    <property type="entry name" value="PTS_EIIA_man-typ"/>
</dbReference>
<comment type="catalytic activity">
    <reaction evidence="1">
        <text>dihydroxyacetone + phosphoenolpyruvate = dihydroxyacetone phosphate + pyruvate</text>
        <dbReference type="Rhea" id="RHEA:18381"/>
        <dbReference type="ChEBI" id="CHEBI:15361"/>
        <dbReference type="ChEBI" id="CHEBI:16016"/>
        <dbReference type="ChEBI" id="CHEBI:57642"/>
        <dbReference type="ChEBI" id="CHEBI:58702"/>
        <dbReference type="EC" id="2.7.1.121"/>
    </reaction>
</comment>
<dbReference type="InterPro" id="IPR039643">
    <property type="entry name" value="DhaM"/>
</dbReference>
<keyword evidence="5" id="KW-0808">Transferase</keyword>
<accession>A0ABN4PZA4</accession>
<dbReference type="NCBIfam" id="TIGR02364">
    <property type="entry name" value="dha_pts"/>
    <property type="match status" value="1"/>
</dbReference>
<keyword evidence="9" id="KW-0418">Kinase</keyword>
<dbReference type="CDD" id="cd00367">
    <property type="entry name" value="PTS-HPr_like"/>
    <property type="match status" value="1"/>
</dbReference>
<dbReference type="InterPro" id="IPR012844">
    <property type="entry name" value="DhaM_N"/>
</dbReference>
<dbReference type="SUPFAM" id="SSF47831">
    <property type="entry name" value="Enzyme I of the PEP:sugar phosphotransferase system HPr-binding (sub)domain"/>
    <property type="match status" value="1"/>
</dbReference>
<evidence type="ECO:0000256" key="4">
    <source>
        <dbReference type="ARBA" id="ARBA00012095"/>
    </source>
</evidence>
<evidence type="ECO:0000259" key="7">
    <source>
        <dbReference type="PROSITE" id="PS51096"/>
    </source>
</evidence>
<dbReference type="InterPro" id="IPR036618">
    <property type="entry name" value="PtsI_HPr-bd_sf"/>
</dbReference>
<dbReference type="PROSITE" id="PS51096">
    <property type="entry name" value="PTS_EIIA_TYPE_4"/>
    <property type="match status" value="1"/>
</dbReference>
<comment type="subunit">
    <text evidence="6">Homodimer. The dihydroxyacetone kinase complex is composed of a homodimer of DhaM, a homodimer of DhaK and the subunit DhaL.</text>
</comment>
<dbReference type="InterPro" id="IPR008731">
    <property type="entry name" value="PTS_EIN"/>
</dbReference>
<feature type="domain" description="PTS EIIA type-4" evidence="7">
    <location>
        <begin position="1"/>
        <end position="136"/>
    </location>
</feature>
<evidence type="ECO:0000313" key="9">
    <source>
        <dbReference type="EMBL" id="ANI30822.1"/>
    </source>
</evidence>
<dbReference type="SUPFAM" id="SSF52009">
    <property type="entry name" value="Phosphohistidine domain"/>
    <property type="match status" value="1"/>
</dbReference>
<comment type="function">
    <text evidence="2">Component of the dihydroxyacetone kinase complex, which is responsible for the phosphoenolpyruvate (PEP)-dependent phosphorylation of dihydroxyacetone. DhaM serves as the phosphoryl donor. Is phosphorylated by phosphoenolpyruvate in an EI- and HPr-dependent reaction, and a phosphorelay system on histidine residues finally leads to phosphoryl transfer to DhaL and dihydroxyacetone.</text>
</comment>
<evidence type="ECO:0000256" key="6">
    <source>
        <dbReference type="ARBA" id="ARBA00046577"/>
    </source>
</evidence>
<dbReference type="Proteomes" id="UP000266744">
    <property type="component" value="Chromosome"/>
</dbReference>
<dbReference type="NCBIfam" id="NF008478">
    <property type="entry name" value="PRK11377.1"/>
    <property type="match status" value="1"/>
</dbReference>
<dbReference type="PRINTS" id="PR00107">
    <property type="entry name" value="PHOSPHOCPHPR"/>
</dbReference>
<dbReference type="GO" id="GO:0016301">
    <property type="term" value="F:kinase activity"/>
    <property type="evidence" value="ECO:0007669"/>
    <property type="project" value="UniProtKB-KW"/>
</dbReference>
<keyword evidence="10" id="KW-1185">Reference proteome</keyword>
<dbReference type="EMBL" id="CP010029">
    <property type="protein sequence ID" value="ANI30822.1"/>
    <property type="molecule type" value="Genomic_DNA"/>
</dbReference>
<dbReference type="Gene3D" id="3.30.1340.10">
    <property type="entry name" value="HPr-like"/>
    <property type="match status" value="1"/>
</dbReference>
<dbReference type="Gene3D" id="3.50.30.10">
    <property type="entry name" value="Phosphohistidine domain"/>
    <property type="match status" value="1"/>
</dbReference>
<dbReference type="InterPro" id="IPR036637">
    <property type="entry name" value="Phosphohistidine_dom_sf"/>
</dbReference>
<dbReference type="EC" id="2.7.1.121" evidence="4"/>
<evidence type="ECO:0000256" key="2">
    <source>
        <dbReference type="ARBA" id="ARBA00002788"/>
    </source>
</evidence>
<evidence type="ECO:0000259" key="8">
    <source>
        <dbReference type="PROSITE" id="PS51350"/>
    </source>
</evidence>
<evidence type="ECO:0000313" key="10">
    <source>
        <dbReference type="Proteomes" id="UP000266744"/>
    </source>
</evidence>
<dbReference type="SUPFAM" id="SSF55594">
    <property type="entry name" value="HPr-like"/>
    <property type="match status" value="1"/>
</dbReference>
<dbReference type="InterPro" id="IPR036662">
    <property type="entry name" value="PTS_EIIA_man-typ_sf"/>
</dbReference>
<dbReference type="InterPro" id="IPR001020">
    <property type="entry name" value="PTS_HPr_His_P_site"/>
</dbReference>
<evidence type="ECO:0000256" key="5">
    <source>
        <dbReference type="ARBA" id="ARBA00022679"/>
    </source>
</evidence>
<dbReference type="Gene3D" id="1.10.274.10">
    <property type="entry name" value="PtsI, HPr-binding domain"/>
    <property type="match status" value="1"/>
</dbReference>
<dbReference type="NCBIfam" id="TIGR01003">
    <property type="entry name" value="PTS_HPr_family"/>
    <property type="match status" value="1"/>
</dbReference>
<dbReference type="InterPro" id="IPR008279">
    <property type="entry name" value="PEP-util_enz_mobile_dom"/>
</dbReference>
<dbReference type="PANTHER" id="PTHR38594">
    <property type="entry name" value="PEP-DEPENDENT DIHYDROXYACETONE KINASE, PHOSPHORYL DONOR SUBUNIT DHAM"/>
    <property type="match status" value="1"/>
</dbReference>
<evidence type="ECO:0000256" key="1">
    <source>
        <dbReference type="ARBA" id="ARBA00001113"/>
    </source>
</evidence>
<dbReference type="PROSITE" id="PS00369">
    <property type="entry name" value="PTS_HPR_HIS"/>
    <property type="match status" value="1"/>
</dbReference>
<evidence type="ECO:0000256" key="3">
    <source>
        <dbReference type="ARBA" id="ARBA00007837"/>
    </source>
</evidence>